<gene>
    <name evidence="1" type="ORF">GQ607_003267</name>
</gene>
<accession>A0A8H3WLV8</accession>
<keyword evidence="2" id="KW-1185">Reference proteome</keyword>
<organism evidence="1 2">
    <name type="scientific">Colletotrichum asianum</name>
    <dbReference type="NCBI Taxonomy" id="702518"/>
    <lineage>
        <taxon>Eukaryota</taxon>
        <taxon>Fungi</taxon>
        <taxon>Dikarya</taxon>
        <taxon>Ascomycota</taxon>
        <taxon>Pezizomycotina</taxon>
        <taxon>Sordariomycetes</taxon>
        <taxon>Hypocreomycetidae</taxon>
        <taxon>Glomerellales</taxon>
        <taxon>Glomerellaceae</taxon>
        <taxon>Colletotrichum</taxon>
        <taxon>Colletotrichum gloeosporioides species complex</taxon>
    </lineage>
</organism>
<sequence>MYTLLNGLGALPHLPITTCLLSGEGTACGLGVPTSYASLQTFLVLLLFLGFDTRARENAPPSWLVCSLHVGPSHPYSWVEFTFPCALPVCPCLQSRKMSSKGLGGCPSFRLPCRPSGLKRQLPVGLGGYDLHSSSTLRHPTANKPGLSSFSVSSCPLFLVSWI</sequence>
<dbReference type="Proteomes" id="UP000434172">
    <property type="component" value="Unassembled WGS sequence"/>
</dbReference>
<comment type="caution">
    <text evidence="1">The sequence shown here is derived from an EMBL/GenBank/DDBJ whole genome shotgun (WGS) entry which is preliminary data.</text>
</comment>
<evidence type="ECO:0000313" key="2">
    <source>
        <dbReference type="Proteomes" id="UP000434172"/>
    </source>
</evidence>
<proteinExistence type="predicted"/>
<name>A0A8H3WLV8_9PEZI</name>
<evidence type="ECO:0000313" key="1">
    <source>
        <dbReference type="EMBL" id="KAF0329699.1"/>
    </source>
</evidence>
<protein>
    <submittedName>
        <fullName evidence="1">Uncharacterized protein</fullName>
    </submittedName>
</protein>
<dbReference type="AlphaFoldDB" id="A0A8H3WLV8"/>
<reference evidence="1 2" key="1">
    <citation type="submission" date="2019-12" db="EMBL/GenBank/DDBJ databases">
        <title>A genome sequence resource for the geographically widespread anthracnose pathogen Colletotrichum asianum.</title>
        <authorList>
            <person name="Meng Y."/>
        </authorList>
    </citation>
    <scope>NUCLEOTIDE SEQUENCE [LARGE SCALE GENOMIC DNA]</scope>
    <source>
        <strain evidence="1 2">ICMP 18580</strain>
    </source>
</reference>
<dbReference type="EMBL" id="WOWK01000011">
    <property type="protein sequence ID" value="KAF0329699.1"/>
    <property type="molecule type" value="Genomic_DNA"/>
</dbReference>